<dbReference type="Pfam" id="PF14059">
    <property type="entry name" value="DUF4251"/>
    <property type="match status" value="1"/>
</dbReference>
<comment type="caution">
    <text evidence="1">The sequence shown here is derived from an EMBL/GenBank/DDBJ whole genome shotgun (WGS) entry which is preliminary data.</text>
</comment>
<proteinExistence type="predicted"/>
<accession>A0ABW3N4H9</accession>
<reference evidence="2" key="1">
    <citation type="journal article" date="2019" name="Int. J. Syst. Evol. Microbiol.">
        <title>The Global Catalogue of Microorganisms (GCM) 10K type strain sequencing project: providing services to taxonomists for standard genome sequencing and annotation.</title>
        <authorList>
            <consortium name="The Broad Institute Genomics Platform"/>
            <consortium name="The Broad Institute Genome Sequencing Center for Infectious Disease"/>
            <person name="Wu L."/>
            <person name="Ma J."/>
        </authorList>
    </citation>
    <scope>NUCLEOTIDE SEQUENCE [LARGE SCALE GENOMIC DNA]</scope>
    <source>
        <strain evidence="2">CCUG 62215</strain>
    </source>
</reference>
<evidence type="ECO:0000313" key="1">
    <source>
        <dbReference type="EMBL" id="MFD1061838.1"/>
    </source>
</evidence>
<gene>
    <name evidence="1" type="ORF">ACFQ1Q_01170</name>
</gene>
<keyword evidence="2" id="KW-1185">Reference proteome</keyword>
<organism evidence="1 2">
    <name type="scientific">Winogradskyella litorisediminis</name>
    <dbReference type="NCBI Taxonomy" id="1156618"/>
    <lineage>
        <taxon>Bacteria</taxon>
        <taxon>Pseudomonadati</taxon>
        <taxon>Bacteroidota</taxon>
        <taxon>Flavobacteriia</taxon>
        <taxon>Flavobacteriales</taxon>
        <taxon>Flavobacteriaceae</taxon>
        <taxon>Winogradskyella</taxon>
    </lineage>
</organism>
<protein>
    <submittedName>
        <fullName evidence="1">DUF4251 domain-containing protein</fullName>
    </submittedName>
</protein>
<sequence>MKKIIVLIVISALGFSLNAQSRKERKAEKKAQLETKYQELKGLIDSKQFMFEANWAIPLGNDVSNIGLNIPGGGAVFQGGRVDISNNSNFLKLNGASADLFLPFFGRVFVPDITSSSRGIQFKGEIQDYTVDYNKKKKRAIVKFNAKNYGDFLKFILNISASGKTTVSVNSTKRQSITYDGFLAPLHDQK</sequence>
<dbReference type="RefSeq" id="WP_386127122.1">
    <property type="nucleotide sequence ID" value="NZ_JBHTJL010000003.1"/>
</dbReference>
<dbReference type="InterPro" id="IPR025347">
    <property type="entry name" value="DUF4251"/>
</dbReference>
<name>A0ABW3N4H9_9FLAO</name>
<evidence type="ECO:0000313" key="2">
    <source>
        <dbReference type="Proteomes" id="UP001597013"/>
    </source>
</evidence>
<dbReference type="Proteomes" id="UP001597013">
    <property type="component" value="Unassembled WGS sequence"/>
</dbReference>
<dbReference type="EMBL" id="JBHTJL010000003">
    <property type="protein sequence ID" value="MFD1061838.1"/>
    <property type="molecule type" value="Genomic_DNA"/>
</dbReference>
<dbReference type="Gene3D" id="2.40.128.410">
    <property type="match status" value="2"/>
</dbReference>